<dbReference type="STRING" id="1445607.JCM10512_1818"/>
<evidence type="ECO:0000256" key="1">
    <source>
        <dbReference type="SAM" id="Phobius"/>
    </source>
</evidence>
<keyword evidence="1" id="KW-0812">Transmembrane</keyword>
<reference evidence="2 3" key="1">
    <citation type="journal article" date="2014" name="Genome Announc.">
        <title>Draft Genome Sequence of Bacteroides reticulotermitis Strain JCM 10512T, Isolated from the Gut of a Termite.</title>
        <authorList>
            <person name="Yuki M."/>
            <person name="Oshima K."/>
            <person name="Suda W."/>
            <person name="Sakamoto M."/>
            <person name="Iida T."/>
            <person name="Hattori M."/>
            <person name="Ohkuma M."/>
        </authorList>
    </citation>
    <scope>NUCLEOTIDE SEQUENCE [LARGE SCALE GENOMIC DNA]</scope>
    <source>
        <strain evidence="2 3">JCM 10512</strain>
    </source>
</reference>
<dbReference type="AlphaFoldDB" id="W4URF7"/>
<evidence type="ECO:0000313" key="3">
    <source>
        <dbReference type="Proteomes" id="UP000019131"/>
    </source>
</evidence>
<proteinExistence type="predicted"/>
<evidence type="ECO:0000313" key="2">
    <source>
        <dbReference type="EMBL" id="GAE83536.1"/>
    </source>
</evidence>
<dbReference type="EMBL" id="BAIV01000009">
    <property type="protein sequence ID" value="GAE83536.1"/>
    <property type="molecule type" value="Genomic_DNA"/>
</dbReference>
<keyword evidence="3" id="KW-1185">Reference proteome</keyword>
<feature type="transmembrane region" description="Helical" evidence="1">
    <location>
        <begin position="17"/>
        <end position="38"/>
    </location>
</feature>
<dbReference type="InterPro" id="IPR005625">
    <property type="entry name" value="PepSY-ass_TM"/>
</dbReference>
<protein>
    <submittedName>
        <fullName evidence="2">Uncharacterized protein</fullName>
    </submittedName>
</protein>
<gene>
    <name evidence="2" type="ORF">JCM10512_1818</name>
</gene>
<accession>W4URF7</accession>
<comment type="caution">
    <text evidence="2">The sequence shown here is derived from an EMBL/GenBank/DDBJ whole genome shotgun (WGS) entry which is preliminary data.</text>
</comment>
<organism evidence="2 3">
    <name type="scientific">Bacteroides reticulotermitis JCM 10512</name>
    <dbReference type="NCBI Taxonomy" id="1445607"/>
    <lineage>
        <taxon>Bacteria</taxon>
        <taxon>Pseudomonadati</taxon>
        <taxon>Bacteroidota</taxon>
        <taxon>Bacteroidia</taxon>
        <taxon>Bacteroidales</taxon>
        <taxon>Bacteroidaceae</taxon>
        <taxon>Bacteroides</taxon>
    </lineage>
</organism>
<sequence length="55" mass="6089">MNYEIHVGSILGTPGRVLAFLAALFGASLPVTGAYIFIKRTRKKKKKKSRTPDLQ</sequence>
<dbReference type="Pfam" id="PF03929">
    <property type="entry name" value="PepSY_TM"/>
    <property type="match status" value="1"/>
</dbReference>
<dbReference type="Proteomes" id="UP000019131">
    <property type="component" value="Unassembled WGS sequence"/>
</dbReference>
<keyword evidence="1" id="KW-0472">Membrane</keyword>
<name>W4URF7_9BACE</name>
<keyword evidence="1" id="KW-1133">Transmembrane helix</keyword>